<gene>
    <name evidence="1" type="ordered locus">Npun_R3207</name>
</gene>
<dbReference type="STRING" id="63737.Npun_R3207"/>
<dbReference type="SUPFAM" id="SSF56209">
    <property type="entry name" value="Nitrile hydratase alpha chain"/>
    <property type="match status" value="1"/>
</dbReference>
<proteinExistence type="predicted"/>
<reference evidence="2" key="1">
    <citation type="submission" date="2008-04" db="EMBL/GenBank/DDBJ databases">
        <title>Complete sequence of chromosome of Nostoc punctiforme ATCC 29133.</title>
        <authorList>
            <consortium name="US DOE Joint Genome Institute"/>
            <person name="Copeland A."/>
            <person name="Lucas S."/>
            <person name="Lapidus A."/>
            <person name="Glavina del Rio T."/>
            <person name="Dalin E."/>
            <person name="Tice H."/>
            <person name="Pitluck S."/>
            <person name="Chain P."/>
            <person name="Malfatti S."/>
            <person name="Shin M."/>
            <person name="Vergez L."/>
            <person name="Schmutz J."/>
            <person name="Larimer F."/>
            <person name="Land M."/>
            <person name="Hauser L."/>
            <person name="Kyrpides N."/>
            <person name="Kim E."/>
            <person name="Meeks J.C."/>
            <person name="Elhai J."/>
            <person name="Campbell E.L."/>
            <person name="Thiel T."/>
            <person name="Longmire J."/>
            <person name="Potts M."/>
            <person name="Atlas R."/>
        </authorList>
    </citation>
    <scope>NUCLEOTIDE SEQUENCE [LARGE SCALE GENOMIC DNA]</scope>
    <source>
        <strain evidence="2">ATCC 29133 / PCC 73102</strain>
    </source>
</reference>
<name>B2IYS7_NOSP7</name>
<dbReference type="InterPro" id="IPR036648">
    <property type="entry name" value="CN_Hdrase_a/SCN_Hdrase_g_sf"/>
</dbReference>
<dbReference type="NCBIfam" id="TIGR03793">
    <property type="entry name" value="leader_NHLP"/>
    <property type="match status" value="1"/>
</dbReference>
<sequence length="122" mass="13416">MSEQEQAQTRQDIEARIIAKAWKDESYKQELLTNSKAVIEREFGVEFPADVTVQVLQENPTSLYFVLPLSPTAIMQELSEEQLQAIAGGGISAVIGNPKLISSALSGLLVSVSYLASHQIRR</sequence>
<dbReference type="EMBL" id="CP001037">
    <property type="protein sequence ID" value="ACC81660.1"/>
    <property type="molecule type" value="Genomic_DNA"/>
</dbReference>
<dbReference type="GO" id="GO:0046914">
    <property type="term" value="F:transition metal ion binding"/>
    <property type="evidence" value="ECO:0007669"/>
    <property type="project" value="InterPro"/>
</dbReference>
<dbReference type="eggNOG" id="ENOG50339Q3">
    <property type="taxonomic scope" value="Bacteria"/>
</dbReference>
<dbReference type="HOGENOM" id="CLU_128602_0_0_3"/>
<dbReference type="RefSeq" id="WP_012409639.1">
    <property type="nucleotide sequence ID" value="NC_010628.1"/>
</dbReference>
<dbReference type="InterPro" id="IPR022513">
    <property type="entry name" value="TOMM_pelo"/>
</dbReference>
<dbReference type="Gene3D" id="3.90.330.10">
    <property type="entry name" value="Nitrile hydratase alpha /Thiocyanate hydrolase gamma"/>
    <property type="match status" value="2"/>
</dbReference>
<reference evidence="1 2" key="2">
    <citation type="journal article" date="2013" name="Plant Physiol.">
        <title>A Nostoc punctiforme Sugar Transporter Necessary to Establish a Cyanobacterium-Plant Symbiosis.</title>
        <authorList>
            <person name="Ekman M."/>
            <person name="Picossi S."/>
            <person name="Campbell E.L."/>
            <person name="Meeks J.C."/>
            <person name="Flores E."/>
        </authorList>
    </citation>
    <scope>NUCLEOTIDE SEQUENCE [LARGE SCALE GENOMIC DNA]</scope>
    <source>
        <strain evidence="2">ATCC 29133 / PCC 73102</strain>
    </source>
</reference>
<accession>B2IYS7</accession>
<dbReference type="KEGG" id="npu:Npun_R3207"/>
<dbReference type="EnsemblBacteria" id="ACC81660">
    <property type="protein sequence ID" value="ACC81660"/>
    <property type="gene ID" value="Npun_R3207"/>
</dbReference>
<evidence type="ECO:0000313" key="2">
    <source>
        <dbReference type="Proteomes" id="UP000001191"/>
    </source>
</evidence>
<dbReference type="Proteomes" id="UP000001191">
    <property type="component" value="Chromosome"/>
</dbReference>
<dbReference type="OrthoDB" id="516057at2"/>
<evidence type="ECO:0008006" key="3">
    <source>
        <dbReference type="Google" id="ProtNLM"/>
    </source>
</evidence>
<dbReference type="GO" id="GO:0003824">
    <property type="term" value="F:catalytic activity"/>
    <property type="evidence" value="ECO:0007669"/>
    <property type="project" value="InterPro"/>
</dbReference>
<organism evidence="1 2">
    <name type="scientific">Nostoc punctiforme (strain ATCC 29133 / PCC 73102)</name>
    <dbReference type="NCBI Taxonomy" id="63737"/>
    <lineage>
        <taxon>Bacteria</taxon>
        <taxon>Bacillati</taxon>
        <taxon>Cyanobacteriota</taxon>
        <taxon>Cyanophyceae</taxon>
        <taxon>Nostocales</taxon>
        <taxon>Nostocaceae</taxon>
        <taxon>Nostoc</taxon>
    </lineage>
</organism>
<evidence type="ECO:0000313" key="1">
    <source>
        <dbReference type="EMBL" id="ACC81660.1"/>
    </source>
</evidence>
<keyword evidence="2" id="KW-1185">Reference proteome</keyword>
<dbReference type="AlphaFoldDB" id="B2IYS7"/>
<dbReference type="PhylomeDB" id="B2IYS7"/>
<protein>
    <recommendedName>
        <fullName evidence="3">Nitrile hydratase-like protein</fullName>
    </recommendedName>
</protein>